<keyword evidence="2" id="KW-1185">Reference proteome</keyword>
<proteinExistence type="predicted"/>
<dbReference type="EMBL" id="LPVJ01000003">
    <property type="protein sequence ID" value="KUO97272.1"/>
    <property type="molecule type" value="Genomic_DNA"/>
</dbReference>
<dbReference type="OrthoDB" id="2988854at2"/>
<dbReference type="Proteomes" id="UP000053557">
    <property type="component" value="Unassembled WGS sequence"/>
</dbReference>
<dbReference type="PANTHER" id="PTHR35007">
    <property type="entry name" value="INTEGRAL MEMBRANE PROTEIN-RELATED"/>
    <property type="match status" value="1"/>
</dbReference>
<organism evidence="1 2">
    <name type="scientific">Ferroacidibacillus organovorans</name>
    <dbReference type="NCBI Taxonomy" id="1765683"/>
    <lineage>
        <taxon>Bacteria</taxon>
        <taxon>Bacillati</taxon>
        <taxon>Bacillota</taxon>
        <taxon>Bacilli</taxon>
        <taxon>Bacillales</taxon>
        <taxon>Alicyclobacillaceae</taxon>
        <taxon>Ferroacidibacillus</taxon>
    </lineage>
</organism>
<dbReference type="AlphaFoldDB" id="A0A101XTF6"/>
<sequence length="270" mass="30305">MNVTEWSTGYGALVTLAWLFVWRARVWAWQEFRQRMLSGGIVAAQRRKRMPSYAQMLHREAAALGVPEQSVLWQRTVWLVVALVLACTLLLQTWVLLCLIPAAFAAPLLYARLRARVVLRKLTKQTRVVEMLLAFLLRAGATLSDTLLLLEHRLDAPMQDKLREVNVQKRYRTIHGALDALGDSTGVPQLRELAALVSESERNGTPIAEAIVRSLQFDAKARDATAAQRYGKVQLEVAMYATLLIAMPGFGFAIYAMLAFALHLFGSWTL</sequence>
<accession>A0A101XTF6</accession>
<dbReference type="RefSeq" id="WP_067711256.1">
    <property type="nucleotide sequence ID" value="NZ_LPVJ01000003.1"/>
</dbReference>
<evidence type="ECO:0000313" key="1">
    <source>
        <dbReference type="EMBL" id="KUO97272.1"/>
    </source>
</evidence>
<name>A0A101XTF6_9BACL</name>
<evidence type="ECO:0000313" key="2">
    <source>
        <dbReference type="Proteomes" id="UP000053557"/>
    </source>
</evidence>
<gene>
    <name evidence="1" type="ORF">ATW55_11825</name>
</gene>
<dbReference type="PANTHER" id="PTHR35007:SF2">
    <property type="entry name" value="PILUS ASSEMBLE PROTEIN"/>
    <property type="match status" value="1"/>
</dbReference>
<protein>
    <submittedName>
        <fullName evidence="1">Uncharacterized protein</fullName>
    </submittedName>
</protein>
<comment type="caution">
    <text evidence="1">The sequence shown here is derived from an EMBL/GenBank/DDBJ whole genome shotgun (WGS) entry which is preliminary data.</text>
</comment>
<reference evidence="1 2" key="1">
    <citation type="submission" date="2015-12" db="EMBL/GenBank/DDBJ databases">
        <title>Draft genome sequence of Acidibacillus ferrooxidans ITV001, isolated from a chalcopyrite acid mine drainage site in Brazil.</title>
        <authorList>
            <person name="Dall'Agnol H."/>
            <person name="Nancucheo I."/>
            <person name="Johnson B."/>
            <person name="Oliveira R."/>
            <person name="Leite L."/>
            <person name="Pylro V."/>
            <person name="Nunes G.L."/>
            <person name="Tzotzos G."/>
            <person name="Fernandes G.R."/>
            <person name="Dutra J."/>
            <person name="Orellana S.C."/>
            <person name="Oliveira G."/>
        </authorList>
    </citation>
    <scope>NUCLEOTIDE SEQUENCE [LARGE SCALE GENOMIC DNA]</scope>
    <source>
        <strain evidence="2">ITV01</strain>
    </source>
</reference>